<gene>
    <name evidence="1" type="ORF">GCM10022419_111930</name>
</gene>
<accession>A0ABP6ZIH3</accession>
<keyword evidence="2" id="KW-1185">Reference proteome</keyword>
<comment type="caution">
    <text evidence="1">The sequence shown here is derived from an EMBL/GenBank/DDBJ whole genome shotgun (WGS) entry which is preliminary data.</text>
</comment>
<name>A0ABP6ZIH3_9ACTN</name>
<proteinExistence type="predicted"/>
<organism evidence="1 2">
    <name type="scientific">Nonomuraea rosea</name>
    <dbReference type="NCBI Taxonomy" id="638574"/>
    <lineage>
        <taxon>Bacteria</taxon>
        <taxon>Bacillati</taxon>
        <taxon>Actinomycetota</taxon>
        <taxon>Actinomycetes</taxon>
        <taxon>Streptosporangiales</taxon>
        <taxon>Streptosporangiaceae</taxon>
        <taxon>Nonomuraea</taxon>
    </lineage>
</organism>
<dbReference type="Proteomes" id="UP001500630">
    <property type="component" value="Unassembled WGS sequence"/>
</dbReference>
<evidence type="ECO:0000313" key="1">
    <source>
        <dbReference type="EMBL" id="GAA3608601.1"/>
    </source>
</evidence>
<protein>
    <submittedName>
        <fullName evidence="1">Uncharacterized protein</fullName>
    </submittedName>
</protein>
<dbReference type="EMBL" id="BAABDQ010000044">
    <property type="protein sequence ID" value="GAA3608601.1"/>
    <property type="molecule type" value="Genomic_DNA"/>
</dbReference>
<reference evidence="2" key="1">
    <citation type="journal article" date="2019" name="Int. J. Syst. Evol. Microbiol.">
        <title>The Global Catalogue of Microorganisms (GCM) 10K type strain sequencing project: providing services to taxonomists for standard genome sequencing and annotation.</title>
        <authorList>
            <consortium name="The Broad Institute Genomics Platform"/>
            <consortium name="The Broad Institute Genome Sequencing Center for Infectious Disease"/>
            <person name="Wu L."/>
            <person name="Ma J."/>
        </authorList>
    </citation>
    <scope>NUCLEOTIDE SEQUENCE [LARGE SCALE GENOMIC DNA]</scope>
    <source>
        <strain evidence="2">JCM 17326</strain>
    </source>
</reference>
<evidence type="ECO:0000313" key="2">
    <source>
        <dbReference type="Proteomes" id="UP001500630"/>
    </source>
</evidence>
<sequence length="92" mass="9728">MSPLGEFTRQVAGELADSGCPPEWIDGPADADRVDAELAAAAGDMSDACRSGLTMTEAALEASTETVEDVSYPVVPGGYKTRVTFRSSRCRR</sequence>